<keyword evidence="2" id="KW-0812">Transmembrane</keyword>
<dbReference type="AlphaFoldDB" id="A0A563VMZ8"/>
<gene>
    <name evidence="3" type="ORF">H1P_1660003</name>
</gene>
<keyword evidence="4" id="KW-1185">Reference proteome</keyword>
<dbReference type="PANTHER" id="PTHR34575:SF1">
    <property type="entry name" value="PROTEIN PAM68, CHLOROPLASTIC"/>
    <property type="match status" value="1"/>
</dbReference>
<feature type="region of interest" description="Disordered" evidence="1">
    <location>
        <begin position="1"/>
        <end position="53"/>
    </location>
</feature>
<evidence type="ECO:0000256" key="2">
    <source>
        <dbReference type="SAM" id="Phobius"/>
    </source>
</evidence>
<dbReference type="PANTHER" id="PTHR34575">
    <property type="entry name" value="PROTEIN PAM68, CHLOROPLASTIC"/>
    <property type="match status" value="1"/>
</dbReference>
<keyword evidence="2" id="KW-0472">Membrane</keyword>
<reference evidence="3 4" key="1">
    <citation type="submission" date="2019-01" db="EMBL/GenBank/DDBJ databases">
        <authorList>
            <person name="Brito A."/>
        </authorList>
    </citation>
    <scope>NUCLEOTIDE SEQUENCE [LARGE SCALE GENOMIC DNA]</scope>
    <source>
        <strain evidence="3">1</strain>
    </source>
</reference>
<evidence type="ECO:0008006" key="5">
    <source>
        <dbReference type="Google" id="ProtNLM"/>
    </source>
</evidence>
<dbReference type="Proteomes" id="UP000320055">
    <property type="component" value="Unassembled WGS sequence"/>
</dbReference>
<proteinExistence type="predicted"/>
<accession>A0A563VMZ8</accession>
<dbReference type="InterPro" id="IPR021855">
    <property type="entry name" value="PAM68-like"/>
</dbReference>
<name>A0A563VMZ8_9CYAN</name>
<dbReference type="RefSeq" id="WP_144870893.1">
    <property type="nucleotide sequence ID" value="NZ_LR213917.1"/>
</dbReference>
<dbReference type="Pfam" id="PF11947">
    <property type="entry name" value="DUF3464"/>
    <property type="match status" value="1"/>
</dbReference>
<dbReference type="OrthoDB" id="467509at2"/>
<evidence type="ECO:0000313" key="4">
    <source>
        <dbReference type="Proteomes" id="UP000320055"/>
    </source>
</evidence>
<organism evidence="3 4">
    <name type="scientific">Hyella patelloides LEGE 07179</name>
    <dbReference type="NCBI Taxonomy" id="945734"/>
    <lineage>
        <taxon>Bacteria</taxon>
        <taxon>Bacillati</taxon>
        <taxon>Cyanobacteriota</taxon>
        <taxon>Cyanophyceae</taxon>
        <taxon>Pleurocapsales</taxon>
        <taxon>Hyellaceae</taxon>
        <taxon>Hyella</taxon>
    </lineage>
</organism>
<protein>
    <recommendedName>
        <fullName evidence="5">DUF3464 family protein</fullName>
    </recommendedName>
</protein>
<evidence type="ECO:0000256" key="1">
    <source>
        <dbReference type="SAM" id="MobiDB-lite"/>
    </source>
</evidence>
<evidence type="ECO:0000313" key="3">
    <source>
        <dbReference type="EMBL" id="VEP12798.1"/>
    </source>
</evidence>
<feature type="transmembrane region" description="Helical" evidence="2">
    <location>
        <begin position="98"/>
        <end position="119"/>
    </location>
</feature>
<keyword evidence="2" id="KW-1133">Transmembrane helix</keyword>
<dbReference type="EMBL" id="CAACVJ010000075">
    <property type="protein sequence ID" value="VEP12798.1"/>
    <property type="molecule type" value="Genomic_DNA"/>
</dbReference>
<feature type="compositionally biased region" description="Polar residues" evidence="1">
    <location>
        <begin position="25"/>
        <end position="51"/>
    </location>
</feature>
<feature type="transmembrane region" description="Helical" evidence="2">
    <location>
        <begin position="66"/>
        <end position="86"/>
    </location>
</feature>
<sequence length="156" mass="17501">MAKSSKESLPFEPRKNKKKKQDKQSTTNPQATTKSKPTQKNPKNRDNTSVSAIPDAVSKRMARRMVFLSGIPTVMGIASFFVFYWLLSQKLIEFPPYLVLIVTAGLFGLGFVGLSYSVFSASWDEDRDGGLVGFNEFKLNLERTISAWKNRGKEVS</sequence>